<name>A0A1T4QEV8_9FIRM</name>
<reference evidence="2" key="1">
    <citation type="submission" date="2017-02" db="EMBL/GenBank/DDBJ databases">
        <authorList>
            <person name="Varghese N."/>
            <person name="Submissions S."/>
        </authorList>
    </citation>
    <scope>NUCLEOTIDE SEQUENCE [LARGE SCALE GENOMIC DNA]</scope>
    <source>
        <strain evidence="2">DSM 16521</strain>
    </source>
</reference>
<dbReference type="Proteomes" id="UP000189933">
    <property type="component" value="Unassembled WGS sequence"/>
</dbReference>
<dbReference type="EMBL" id="FUXM01000018">
    <property type="protein sequence ID" value="SKA02340.1"/>
    <property type="molecule type" value="Genomic_DNA"/>
</dbReference>
<dbReference type="AlphaFoldDB" id="A0A1T4QEV8"/>
<evidence type="ECO:0000313" key="2">
    <source>
        <dbReference type="Proteomes" id="UP000189933"/>
    </source>
</evidence>
<dbReference type="RefSeq" id="WP_107753931.1">
    <property type="nucleotide sequence ID" value="NZ_FUXM01000018.1"/>
</dbReference>
<protein>
    <recommendedName>
        <fullName evidence="3">DUF4926 domain-containing protein</fullName>
    </recommendedName>
</protein>
<accession>A0A1T4QEV8</accession>
<evidence type="ECO:0008006" key="3">
    <source>
        <dbReference type="Google" id="ProtNLM"/>
    </source>
</evidence>
<sequence>MIVEEHDVVLLKDGREGTVVYVGKDPLGYLVEFPEDEGEVEEISPDQIERVTWRIKEQ</sequence>
<keyword evidence="2" id="KW-1185">Reference proteome</keyword>
<organism evidence="1 2">
    <name type="scientific">Carboxydocella sporoproducens DSM 16521</name>
    <dbReference type="NCBI Taxonomy" id="1121270"/>
    <lineage>
        <taxon>Bacteria</taxon>
        <taxon>Bacillati</taxon>
        <taxon>Bacillota</taxon>
        <taxon>Clostridia</taxon>
        <taxon>Eubacteriales</taxon>
        <taxon>Clostridiales Family XVI. Incertae Sedis</taxon>
        <taxon>Carboxydocella</taxon>
    </lineage>
</organism>
<gene>
    <name evidence="1" type="ORF">SAMN02745885_01647</name>
</gene>
<proteinExistence type="predicted"/>
<evidence type="ECO:0000313" key="1">
    <source>
        <dbReference type="EMBL" id="SKA02340.1"/>
    </source>
</evidence>